<dbReference type="EMBL" id="MIKF01000191">
    <property type="protein sequence ID" value="RTE75308.1"/>
    <property type="molecule type" value="Genomic_DNA"/>
</dbReference>
<accession>A0A430LHU9</accession>
<name>A0A430LHU9_9HYPO</name>
<keyword evidence="1" id="KW-0732">Signal</keyword>
<protein>
    <submittedName>
        <fullName evidence="2">Uncharacterized protein</fullName>
    </submittedName>
</protein>
<comment type="caution">
    <text evidence="2">The sequence shown here is derived from an EMBL/GenBank/DDBJ whole genome shotgun (WGS) entry which is preliminary data.</text>
</comment>
<evidence type="ECO:0000313" key="2">
    <source>
        <dbReference type="EMBL" id="RTE75308.1"/>
    </source>
</evidence>
<keyword evidence="3" id="KW-1185">Reference proteome</keyword>
<evidence type="ECO:0000313" key="3">
    <source>
        <dbReference type="Proteomes" id="UP000287124"/>
    </source>
</evidence>
<feature type="chain" id="PRO_5019511969" evidence="1">
    <location>
        <begin position="18"/>
        <end position="78"/>
    </location>
</feature>
<sequence length="78" mass="8827">MKFSAVALLTLAQGILAMPQMSDKTNEIAKRSAEIYGRDICWLLCAPEKIECPEKWYASQQVRRHGMVKFVTGKLLIV</sequence>
<dbReference type="AlphaFoldDB" id="A0A430LHU9"/>
<gene>
    <name evidence="2" type="ORF">BHE90_010265</name>
</gene>
<proteinExistence type="predicted"/>
<organism evidence="2 3">
    <name type="scientific">Fusarium euwallaceae</name>
    <dbReference type="NCBI Taxonomy" id="1147111"/>
    <lineage>
        <taxon>Eukaryota</taxon>
        <taxon>Fungi</taxon>
        <taxon>Dikarya</taxon>
        <taxon>Ascomycota</taxon>
        <taxon>Pezizomycotina</taxon>
        <taxon>Sordariomycetes</taxon>
        <taxon>Hypocreomycetidae</taxon>
        <taxon>Hypocreales</taxon>
        <taxon>Nectriaceae</taxon>
        <taxon>Fusarium</taxon>
        <taxon>Fusarium solani species complex</taxon>
    </lineage>
</organism>
<reference evidence="2 3" key="1">
    <citation type="submission" date="2017-06" db="EMBL/GenBank/DDBJ databases">
        <title>Comparative genomic analysis of Ambrosia Fusariam Clade fungi.</title>
        <authorList>
            <person name="Stajich J.E."/>
            <person name="Carrillo J."/>
            <person name="Kijimoto T."/>
            <person name="Eskalen A."/>
            <person name="O'Donnell K."/>
            <person name="Kasson M."/>
        </authorList>
    </citation>
    <scope>NUCLEOTIDE SEQUENCE [LARGE SCALE GENOMIC DNA]</scope>
    <source>
        <strain evidence="2 3">UCR1854</strain>
    </source>
</reference>
<feature type="signal peptide" evidence="1">
    <location>
        <begin position="1"/>
        <end position="17"/>
    </location>
</feature>
<evidence type="ECO:0000256" key="1">
    <source>
        <dbReference type="SAM" id="SignalP"/>
    </source>
</evidence>
<dbReference type="Proteomes" id="UP000287124">
    <property type="component" value="Unassembled WGS sequence"/>
</dbReference>